<evidence type="ECO:0000313" key="3">
    <source>
        <dbReference type="EMBL" id="PSF36625.1"/>
    </source>
</evidence>
<dbReference type="InterPro" id="IPR011067">
    <property type="entry name" value="Plasmid_toxin/cell-grow_inhib"/>
</dbReference>
<dbReference type="Pfam" id="PF02452">
    <property type="entry name" value="PemK_toxin"/>
    <property type="match status" value="1"/>
</dbReference>
<dbReference type="OrthoDB" id="129822at2"/>
<evidence type="ECO:0000256" key="2">
    <source>
        <dbReference type="ARBA" id="ARBA00022649"/>
    </source>
</evidence>
<keyword evidence="4" id="KW-1185">Reference proteome</keyword>
<protein>
    <submittedName>
        <fullName evidence="3">MazF family transcriptional regulator</fullName>
    </submittedName>
</protein>
<dbReference type="InterPro" id="IPR003477">
    <property type="entry name" value="PemK-like"/>
</dbReference>
<keyword evidence="2" id="KW-1277">Toxin-antitoxin system</keyword>
<comment type="similarity">
    <text evidence="1">Belongs to the PemK/MazF family.</text>
</comment>
<proteinExistence type="inferred from homology"/>
<reference evidence="3 4" key="1">
    <citation type="submission" date="2018-03" db="EMBL/GenBank/DDBJ databases">
        <title>The ancient ancestry and fast evolution of plastids.</title>
        <authorList>
            <person name="Moore K.R."/>
            <person name="Magnabosco C."/>
            <person name="Momper L."/>
            <person name="Gold D.A."/>
            <person name="Bosak T."/>
            <person name="Fournier G.P."/>
        </authorList>
    </citation>
    <scope>NUCLEOTIDE SEQUENCE [LARGE SCALE GENOMIC DNA]</scope>
    <source>
        <strain evidence="3 4">CCALA 016</strain>
    </source>
</reference>
<dbReference type="AlphaFoldDB" id="A0A2T1LWU2"/>
<sequence length="109" mass="12410">MSSYSKHNIILVRYPFSDLSNVKVRPTIIVSSPHQSKDIFLVPLTSRLDKLLQGEFVLNDWQSEGLNVSTAVKRGIYTIQENLIIKTIGNLSLLDAQQLDNSLRNWLEI</sequence>
<dbReference type="RefSeq" id="WP_106457341.1">
    <property type="nucleotide sequence ID" value="NZ_PXOH01000013.1"/>
</dbReference>
<dbReference type="Proteomes" id="UP000239001">
    <property type="component" value="Unassembled WGS sequence"/>
</dbReference>
<evidence type="ECO:0000313" key="4">
    <source>
        <dbReference type="Proteomes" id="UP000239001"/>
    </source>
</evidence>
<dbReference type="GO" id="GO:0003677">
    <property type="term" value="F:DNA binding"/>
    <property type="evidence" value="ECO:0007669"/>
    <property type="project" value="InterPro"/>
</dbReference>
<name>A0A2T1LWU2_9CHRO</name>
<comment type="caution">
    <text evidence="3">The sequence shown here is derived from an EMBL/GenBank/DDBJ whole genome shotgun (WGS) entry which is preliminary data.</text>
</comment>
<dbReference type="SUPFAM" id="SSF50118">
    <property type="entry name" value="Cell growth inhibitor/plasmid maintenance toxic component"/>
    <property type="match status" value="1"/>
</dbReference>
<dbReference type="EMBL" id="PXOH01000013">
    <property type="protein sequence ID" value="PSF36625.1"/>
    <property type="molecule type" value="Genomic_DNA"/>
</dbReference>
<organism evidence="3 4">
    <name type="scientific">Aphanothece hegewaldii CCALA 016</name>
    <dbReference type="NCBI Taxonomy" id="2107694"/>
    <lineage>
        <taxon>Bacteria</taxon>
        <taxon>Bacillati</taxon>
        <taxon>Cyanobacteriota</taxon>
        <taxon>Cyanophyceae</taxon>
        <taxon>Oscillatoriophycideae</taxon>
        <taxon>Chroococcales</taxon>
        <taxon>Aphanothecaceae</taxon>
        <taxon>Aphanothece</taxon>
    </lineage>
</organism>
<reference evidence="3 4" key="2">
    <citation type="submission" date="2018-03" db="EMBL/GenBank/DDBJ databases">
        <authorList>
            <person name="Keele B.F."/>
        </authorList>
    </citation>
    <scope>NUCLEOTIDE SEQUENCE [LARGE SCALE GENOMIC DNA]</scope>
    <source>
        <strain evidence="3 4">CCALA 016</strain>
    </source>
</reference>
<accession>A0A2T1LWU2</accession>
<gene>
    <name evidence="3" type="ORF">C7H19_13165</name>
</gene>
<evidence type="ECO:0000256" key="1">
    <source>
        <dbReference type="ARBA" id="ARBA00007521"/>
    </source>
</evidence>
<dbReference type="Gene3D" id="2.30.30.110">
    <property type="match status" value="1"/>
</dbReference>